<proteinExistence type="predicted"/>
<organism evidence="2 3">
    <name type="scientific">Fusarium tricinctum</name>
    <dbReference type="NCBI Taxonomy" id="61284"/>
    <lineage>
        <taxon>Eukaryota</taxon>
        <taxon>Fungi</taxon>
        <taxon>Dikarya</taxon>
        <taxon>Ascomycota</taxon>
        <taxon>Pezizomycotina</taxon>
        <taxon>Sordariomycetes</taxon>
        <taxon>Hypocreomycetidae</taxon>
        <taxon>Hypocreales</taxon>
        <taxon>Nectriaceae</taxon>
        <taxon>Fusarium</taxon>
        <taxon>Fusarium tricinctum species complex</taxon>
    </lineage>
</organism>
<sequence length="230" mass="25824">MERESGGVRQNPLTMAARLGRDDLIRRLLNEQGCHVNGVSGERSPLYFAVKGGHQKCVEVLLSAGAITIGNLGPGLDCALELHHHDIMVILLRAGTIPYRQIRSGRPYSQVIPLAAMREPGEVAQLLSYIPTLDSLSKWLVEFAWFKHVSILQEYFHTVLPAIQEMYINQPITQPIPKLVWHLMQSQRTMTMGTRSQTREANNNHIRNLQDAVVAALDTSFEVVFFLQSS</sequence>
<dbReference type="OrthoDB" id="539213at2759"/>
<dbReference type="PROSITE" id="PS50088">
    <property type="entry name" value="ANK_REPEAT"/>
    <property type="match status" value="1"/>
</dbReference>
<evidence type="ECO:0000313" key="3">
    <source>
        <dbReference type="Proteomes" id="UP000813427"/>
    </source>
</evidence>
<reference evidence="2" key="1">
    <citation type="journal article" date="2021" name="Nat. Commun.">
        <title>Genetic determinants of endophytism in the Arabidopsis root mycobiome.</title>
        <authorList>
            <person name="Mesny F."/>
            <person name="Miyauchi S."/>
            <person name="Thiergart T."/>
            <person name="Pickel B."/>
            <person name="Atanasova L."/>
            <person name="Karlsson M."/>
            <person name="Huettel B."/>
            <person name="Barry K.W."/>
            <person name="Haridas S."/>
            <person name="Chen C."/>
            <person name="Bauer D."/>
            <person name="Andreopoulos W."/>
            <person name="Pangilinan J."/>
            <person name="LaButti K."/>
            <person name="Riley R."/>
            <person name="Lipzen A."/>
            <person name="Clum A."/>
            <person name="Drula E."/>
            <person name="Henrissat B."/>
            <person name="Kohler A."/>
            <person name="Grigoriev I.V."/>
            <person name="Martin F.M."/>
            <person name="Hacquard S."/>
        </authorList>
    </citation>
    <scope>NUCLEOTIDE SEQUENCE</scope>
    <source>
        <strain evidence="2">MPI-SDFR-AT-0068</strain>
    </source>
</reference>
<feature type="repeat" description="ANK" evidence="1">
    <location>
        <begin position="41"/>
        <end position="66"/>
    </location>
</feature>
<dbReference type="EMBL" id="JAGPXF010000003">
    <property type="protein sequence ID" value="KAH7252721.1"/>
    <property type="molecule type" value="Genomic_DNA"/>
</dbReference>
<evidence type="ECO:0000313" key="2">
    <source>
        <dbReference type="EMBL" id="KAH7252721.1"/>
    </source>
</evidence>
<dbReference type="SMART" id="SM00248">
    <property type="entry name" value="ANK"/>
    <property type="match status" value="2"/>
</dbReference>
<dbReference type="Gene3D" id="1.25.40.20">
    <property type="entry name" value="Ankyrin repeat-containing domain"/>
    <property type="match status" value="1"/>
</dbReference>
<dbReference type="PROSITE" id="PS50297">
    <property type="entry name" value="ANK_REP_REGION"/>
    <property type="match status" value="1"/>
</dbReference>
<dbReference type="AlphaFoldDB" id="A0A8K0WEZ5"/>
<dbReference type="Proteomes" id="UP000813427">
    <property type="component" value="Unassembled WGS sequence"/>
</dbReference>
<dbReference type="InterPro" id="IPR002110">
    <property type="entry name" value="Ankyrin_rpt"/>
</dbReference>
<dbReference type="Pfam" id="PF12796">
    <property type="entry name" value="Ank_2"/>
    <property type="match status" value="1"/>
</dbReference>
<keyword evidence="1" id="KW-0040">ANK repeat</keyword>
<gene>
    <name evidence="2" type="ORF">BKA59DRAFT_555003</name>
</gene>
<name>A0A8K0WEZ5_9HYPO</name>
<keyword evidence="3" id="KW-1185">Reference proteome</keyword>
<dbReference type="SUPFAM" id="SSF48403">
    <property type="entry name" value="Ankyrin repeat"/>
    <property type="match status" value="1"/>
</dbReference>
<comment type="caution">
    <text evidence="2">The sequence shown here is derived from an EMBL/GenBank/DDBJ whole genome shotgun (WGS) entry which is preliminary data.</text>
</comment>
<evidence type="ECO:0008006" key="4">
    <source>
        <dbReference type="Google" id="ProtNLM"/>
    </source>
</evidence>
<protein>
    <recommendedName>
        <fullName evidence="4">Ankyrin repeat protein</fullName>
    </recommendedName>
</protein>
<dbReference type="InterPro" id="IPR036770">
    <property type="entry name" value="Ankyrin_rpt-contain_sf"/>
</dbReference>
<evidence type="ECO:0000256" key="1">
    <source>
        <dbReference type="PROSITE-ProRule" id="PRU00023"/>
    </source>
</evidence>
<accession>A0A8K0WEZ5</accession>